<protein>
    <submittedName>
        <fullName evidence="1">Uncharacterized protein</fullName>
    </submittedName>
</protein>
<proteinExistence type="predicted"/>
<reference evidence="1" key="1">
    <citation type="journal article" date="2020" name="mSystems">
        <title>Genome- and Community-Level Interaction Insights into Carbon Utilization and Element Cycling Functions of Hydrothermarchaeota in Hydrothermal Sediment.</title>
        <authorList>
            <person name="Zhou Z."/>
            <person name="Liu Y."/>
            <person name="Xu W."/>
            <person name="Pan J."/>
            <person name="Luo Z.H."/>
            <person name="Li M."/>
        </authorList>
    </citation>
    <scope>NUCLEOTIDE SEQUENCE [LARGE SCALE GENOMIC DNA]</scope>
    <source>
        <strain evidence="1">SpSt-10</strain>
    </source>
</reference>
<evidence type="ECO:0000313" key="1">
    <source>
        <dbReference type="EMBL" id="HHF48463.1"/>
    </source>
</evidence>
<comment type="caution">
    <text evidence="1">The sequence shown here is derived from an EMBL/GenBank/DDBJ whole genome shotgun (WGS) entry which is preliminary data.</text>
</comment>
<accession>A0A7J3TIY4</accession>
<name>A0A7J3TIY4_9EURY</name>
<dbReference type="AlphaFoldDB" id="A0A7J3TIY4"/>
<dbReference type="EMBL" id="DRUC01000068">
    <property type="protein sequence ID" value="HHF48463.1"/>
    <property type="molecule type" value="Genomic_DNA"/>
</dbReference>
<sequence length="212" mass="25787">MIADEELIELFKTIPKESFELILRNIKIKRLLENLYNKHRDGLELTYNEQFDEIFEEMFRFFFRPLEMAISGAKMLESLFILSKPLNFTKIQSELLDSYLELMKSLYDHMRLTWEIWLGLAPKDLENPAEKFIDLYSERIKNYRREFTETELPVEILFVFPKKVFERFENAIESWSEFSSFFKRFRELVKDAYTKGVESFIKNRKQQQIRKL</sequence>
<organism evidence="1">
    <name type="scientific">Geoglobus ahangari</name>
    <dbReference type="NCBI Taxonomy" id="113653"/>
    <lineage>
        <taxon>Archaea</taxon>
        <taxon>Methanobacteriati</taxon>
        <taxon>Methanobacteriota</taxon>
        <taxon>Archaeoglobi</taxon>
        <taxon>Archaeoglobales</taxon>
        <taxon>Archaeoglobaceae</taxon>
        <taxon>Geoglobus</taxon>
    </lineage>
</organism>
<gene>
    <name evidence="1" type="ORF">ENL48_04685</name>
</gene>